<sequence>MSAAEQVLRGRVVLPDRVLEDAVVVVVGERIVEVAPASAWSGPPPEEVGTVAPGYVDLHCHGGGGRSVTTGRPDDVAAVVSHHLQRGTTSLVASMVSAPYDVLASASAAVATVAAAQPGLLGAHLEGPWLAPGHCGAHDPAALELPDPVAAAELLVAARGALRMVTLAPELDGARETARALDRAGVLVAAGHTDADAAGFAAALAWPEVSLVTHLFNGMAPFHHREPGPSGAALAALARGQVHAELICDGVHLADETVRLVFAVAPERVVLVSDAMTAAGMPEGSYRLGPLEVEVRGGTAWTTAEQPALAGSTLHLADAVARAVTEAGIPPHQAVRAASATPAKLLGLADRGRIVAGARADLVVLDDDWRMRRVMAGGTWVTPAAA</sequence>
<proteinExistence type="inferred from homology"/>
<gene>
    <name evidence="7" type="ORF">H7344_03190</name>
</gene>
<keyword evidence="2" id="KW-0479">Metal-binding</keyword>
<comment type="caution">
    <text evidence="7">The sequence shown here is derived from an EMBL/GenBank/DDBJ whole genome shotgun (WGS) entry which is preliminary data.</text>
</comment>
<reference evidence="7 8" key="1">
    <citation type="submission" date="2020-08" db="EMBL/GenBank/DDBJ databases">
        <title>novel species in genus Nocardioides.</title>
        <authorList>
            <person name="Zhang G."/>
        </authorList>
    </citation>
    <scope>NUCLEOTIDE SEQUENCE [LARGE SCALE GENOMIC DNA]</scope>
    <source>
        <strain evidence="7 8">SC8A-24</strain>
    </source>
</reference>
<keyword evidence="4 5" id="KW-0119">Carbohydrate metabolism</keyword>
<name>A0ABR6U4I6_9ACTN</name>
<dbReference type="Proteomes" id="UP000604001">
    <property type="component" value="Unassembled WGS sequence"/>
</dbReference>
<dbReference type="Gene3D" id="2.30.40.10">
    <property type="entry name" value="Urease, subunit C, domain 1"/>
    <property type="match status" value="1"/>
</dbReference>
<protein>
    <submittedName>
        <fullName evidence="7">Amidohydrolase family protein</fullName>
    </submittedName>
</protein>
<accession>A0ABR6U4I6</accession>
<keyword evidence="8" id="KW-1185">Reference proteome</keyword>
<dbReference type="PANTHER" id="PTHR11113">
    <property type="entry name" value="N-ACETYLGLUCOSAMINE-6-PHOSPHATE DEACETYLASE"/>
    <property type="match status" value="1"/>
</dbReference>
<evidence type="ECO:0000256" key="1">
    <source>
        <dbReference type="ARBA" id="ARBA00010716"/>
    </source>
</evidence>
<dbReference type="PANTHER" id="PTHR11113:SF14">
    <property type="entry name" value="N-ACETYLGLUCOSAMINE-6-PHOSPHATE DEACETYLASE"/>
    <property type="match status" value="1"/>
</dbReference>
<evidence type="ECO:0000256" key="3">
    <source>
        <dbReference type="ARBA" id="ARBA00022801"/>
    </source>
</evidence>
<evidence type="ECO:0000313" key="8">
    <source>
        <dbReference type="Proteomes" id="UP000604001"/>
    </source>
</evidence>
<dbReference type="InterPro" id="IPR003764">
    <property type="entry name" value="GlcNAc_6-P_deAcase"/>
</dbReference>
<keyword evidence="3 5" id="KW-0378">Hydrolase</keyword>
<comment type="similarity">
    <text evidence="1 5">Belongs to the metallo-dependent hydrolases superfamily. NagA family.</text>
</comment>
<dbReference type="RefSeq" id="WP_186344532.1">
    <property type="nucleotide sequence ID" value="NZ_BMMR01000001.1"/>
</dbReference>
<evidence type="ECO:0000256" key="5">
    <source>
        <dbReference type="PIRNR" id="PIRNR038994"/>
    </source>
</evidence>
<dbReference type="PIRSF" id="PIRSF038994">
    <property type="entry name" value="NagA"/>
    <property type="match status" value="1"/>
</dbReference>
<feature type="domain" description="Amidohydrolase-related" evidence="6">
    <location>
        <begin position="50"/>
        <end position="380"/>
    </location>
</feature>
<organism evidence="7 8">
    <name type="scientific">Nocardioides deserti</name>
    <dbReference type="NCBI Taxonomy" id="1588644"/>
    <lineage>
        <taxon>Bacteria</taxon>
        <taxon>Bacillati</taxon>
        <taxon>Actinomycetota</taxon>
        <taxon>Actinomycetes</taxon>
        <taxon>Propionibacteriales</taxon>
        <taxon>Nocardioidaceae</taxon>
        <taxon>Nocardioides</taxon>
    </lineage>
</organism>
<evidence type="ECO:0000313" key="7">
    <source>
        <dbReference type="EMBL" id="MBC2959300.1"/>
    </source>
</evidence>
<dbReference type="InterPro" id="IPR011059">
    <property type="entry name" value="Metal-dep_hydrolase_composite"/>
</dbReference>
<dbReference type="Pfam" id="PF01979">
    <property type="entry name" value="Amidohydro_1"/>
    <property type="match status" value="1"/>
</dbReference>
<dbReference type="SUPFAM" id="SSF51556">
    <property type="entry name" value="Metallo-dependent hydrolases"/>
    <property type="match status" value="1"/>
</dbReference>
<dbReference type="SUPFAM" id="SSF51338">
    <property type="entry name" value="Composite domain of metallo-dependent hydrolases"/>
    <property type="match status" value="1"/>
</dbReference>
<evidence type="ECO:0000256" key="4">
    <source>
        <dbReference type="ARBA" id="ARBA00023277"/>
    </source>
</evidence>
<dbReference type="InterPro" id="IPR006680">
    <property type="entry name" value="Amidohydro-rel"/>
</dbReference>
<evidence type="ECO:0000259" key="6">
    <source>
        <dbReference type="Pfam" id="PF01979"/>
    </source>
</evidence>
<evidence type="ECO:0000256" key="2">
    <source>
        <dbReference type="ARBA" id="ARBA00022723"/>
    </source>
</evidence>
<dbReference type="InterPro" id="IPR032466">
    <property type="entry name" value="Metal_Hydrolase"/>
</dbReference>
<dbReference type="EMBL" id="JACMYC010000001">
    <property type="protein sequence ID" value="MBC2959300.1"/>
    <property type="molecule type" value="Genomic_DNA"/>
</dbReference>
<dbReference type="Gene3D" id="3.20.20.140">
    <property type="entry name" value="Metal-dependent hydrolases"/>
    <property type="match status" value="1"/>
</dbReference>